<comment type="cofactor">
    <cofactor evidence="1">
        <name>Zn(2+)</name>
        <dbReference type="ChEBI" id="CHEBI:29105"/>
    </cofactor>
</comment>
<dbReference type="GO" id="GO:0016702">
    <property type="term" value="F:oxidoreductase activity, acting on single donors with incorporation of molecular oxygen, incorporation of two atoms of oxygen"/>
    <property type="evidence" value="ECO:0007669"/>
    <property type="project" value="UniProtKB-ARBA"/>
</dbReference>
<dbReference type="PANTHER" id="PTHR30096">
    <property type="entry name" value="4,5-DOPA DIOXYGENASE EXTRADIOL-LIKE PROTEIN"/>
    <property type="match status" value="1"/>
</dbReference>
<evidence type="ECO:0000259" key="6">
    <source>
        <dbReference type="Pfam" id="PF02900"/>
    </source>
</evidence>
<evidence type="ECO:0000256" key="5">
    <source>
        <dbReference type="ARBA" id="ARBA00023002"/>
    </source>
</evidence>
<keyword evidence="7" id="KW-0223">Dioxygenase</keyword>
<name>A0A5R9GRW9_9PROT</name>
<keyword evidence="3" id="KW-0479">Metal-binding</keyword>
<comment type="caution">
    <text evidence="7">The sequence shown here is derived from an EMBL/GenBank/DDBJ whole genome shotgun (WGS) entry which is preliminary data.</text>
</comment>
<feature type="domain" description="Extradiol ring-cleavage dioxygenase class III enzyme subunit B" evidence="6">
    <location>
        <begin position="15"/>
        <end position="195"/>
    </location>
</feature>
<organism evidence="7 8">
    <name type="scientific">Mariprofundus erugo</name>
    <dbReference type="NCBI Taxonomy" id="2528639"/>
    <lineage>
        <taxon>Bacteria</taxon>
        <taxon>Pseudomonadati</taxon>
        <taxon>Pseudomonadota</taxon>
        <taxon>Candidatius Mariprofundia</taxon>
        <taxon>Mariprofundales</taxon>
        <taxon>Mariprofundaceae</taxon>
        <taxon>Mariprofundus</taxon>
    </lineage>
</organism>
<keyword evidence="4" id="KW-0862">Zinc</keyword>
<dbReference type="CDD" id="cd07363">
    <property type="entry name" value="45_DOPA_Dioxygenase"/>
    <property type="match status" value="1"/>
</dbReference>
<accession>A0A5R9GRW9</accession>
<dbReference type="InterPro" id="IPR004183">
    <property type="entry name" value="Xdiol_dOase_suB"/>
</dbReference>
<dbReference type="Pfam" id="PF02900">
    <property type="entry name" value="LigB"/>
    <property type="match status" value="1"/>
</dbReference>
<keyword evidence="5" id="KW-0560">Oxidoreductase</keyword>
<dbReference type="GO" id="GO:0008270">
    <property type="term" value="F:zinc ion binding"/>
    <property type="evidence" value="ECO:0007669"/>
    <property type="project" value="InterPro"/>
</dbReference>
<sequence>MRQPAWFLAHGAPFHTLGDNTFSRFWQALPERLHSPPKAILCISAHWTESQLTLAGDTETPMIEHDFYGFPDVLYAIRWSVAGGTQQAPWLRDRLAKAGITVTEKNEHPFDHGVWAPLRRIWPEMTIPLFQLSLVRGWQGEDYLRLGASLSQLRDDGVLIIGSGNLTHNLHDIDFHAAQGDAAEWAATFMQALDKAIATRDPETLANPWLLPGGRHAHPTLEHYWPLLPVIASNPDPVVAMLREWTLGTLCMHSYTS</sequence>
<dbReference type="EMBL" id="VBRY01000003">
    <property type="protein sequence ID" value="TLS68298.1"/>
    <property type="molecule type" value="Genomic_DNA"/>
</dbReference>
<evidence type="ECO:0000256" key="4">
    <source>
        <dbReference type="ARBA" id="ARBA00022833"/>
    </source>
</evidence>
<dbReference type="RefSeq" id="WP_138238633.1">
    <property type="nucleotide sequence ID" value="NZ_VBRY01000003.1"/>
</dbReference>
<dbReference type="PANTHER" id="PTHR30096:SF0">
    <property type="entry name" value="4,5-DOPA DIOXYGENASE EXTRADIOL-LIKE PROTEIN"/>
    <property type="match status" value="1"/>
</dbReference>
<evidence type="ECO:0000313" key="7">
    <source>
        <dbReference type="EMBL" id="TLS68298.1"/>
    </source>
</evidence>
<comment type="similarity">
    <text evidence="2">Belongs to the DODA-type extradiol aromatic ring-opening dioxygenase family.</text>
</comment>
<evidence type="ECO:0000256" key="1">
    <source>
        <dbReference type="ARBA" id="ARBA00001947"/>
    </source>
</evidence>
<dbReference type="AlphaFoldDB" id="A0A5R9GRW9"/>
<gene>
    <name evidence="7" type="ORF">FEF65_04715</name>
</gene>
<dbReference type="PIRSF" id="PIRSF006157">
    <property type="entry name" value="Doxgns_DODA"/>
    <property type="match status" value="1"/>
</dbReference>
<dbReference type="Proteomes" id="UP000306585">
    <property type="component" value="Unassembled WGS sequence"/>
</dbReference>
<evidence type="ECO:0000256" key="3">
    <source>
        <dbReference type="ARBA" id="ARBA00022723"/>
    </source>
</evidence>
<dbReference type="Gene3D" id="3.40.830.10">
    <property type="entry name" value="LigB-like"/>
    <property type="match status" value="1"/>
</dbReference>
<dbReference type="SUPFAM" id="SSF53213">
    <property type="entry name" value="LigB-like"/>
    <property type="match status" value="1"/>
</dbReference>
<evidence type="ECO:0000313" key="8">
    <source>
        <dbReference type="Proteomes" id="UP000306585"/>
    </source>
</evidence>
<dbReference type="InterPro" id="IPR014436">
    <property type="entry name" value="Extradiol_dOase_DODA"/>
</dbReference>
<dbReference type="GO" id="GO:0008198">
    <property type="term" value="F:ferrous iron binding"/>
    <property type="evidence" value="ECO:0007669"/>
    <property type="project" value="InterPro"/>
</dbReference>
<keyword evidence="8" id="KW-1185">Reference proteome</keyword>
<protein>
    <submittedName>
        <fullName evidence="7">Dioxygenase</fullName>
    </submittedName>
</protein>
<evidence type="ECO:0000256" key="2">
    <source>
        <dbReference type="ARBA" id="ARBA00007581"/>
    </source>
</evidence>
<reference evidence="7 8" key="1">
    <citation type="journal article" date="2019" name="Appl. Environ. Microbiol.">
        <title>Environmental Evidence and Genomic Insight of Iron-oxidizing Bacteria Preference Towards More Corrosion Resistant Stainless Steel at Higher Salinities.</title>
        <authorList>
            <person name="Garrison C.E."/>
            <person name="Price K.A."/>
            <person name="Field E.K."/>
        </authorList>
    </citation>
    <scope>NUCLEOTIDE SEQUENCE [LARGE SCALE GENOMIC DNA]</scope>
    <source>
        <strain evidence="7 8">P3</strain>
    </source>
</reference>
<proteinExistence type="inferred from homology"/>